<dbReference type="EMBL" id="JACCKX010000001">
    <property type="protein sequence ID" value="NZA01442.1"/>
    <property type="molecule type" value="Genomic_DNA"/>
</dbReference>
<keyword evidence="1" id="KW-0560">Oxidoreductase</keyword>
<evidence type="ECO:0000256" key="1">
    <source>
        <dbReference type="ARBA" id="ARBA00023002"/>
    </source>
</evidence>
<accession>A0A853IMD3</accession>
<dbReference type="GO" id="GO:0032981">
    <property type="term" value="P:mitochondrial respiratory chain complex I assembly"/>
    <property type="evidence" value="ECO:0007669"/>
    <property type="project" value="TreeGrafter"/>
</dbReference>
<reference evidence="3 4" key="1">
    <citation type="submission" date="2020-07" db="EMBL/GenBank/DDBJ databases">
        <authorList>
            <person name="Maaloum M."/>
        </authorList>
    </citation>
    <scope>NUCLEOTIDE SEQUENCE [LARGE SCALE GENOMIC DNA]</scope>
    <source>
        <strain evidence="3 4">GCS-AN-3</strain>
    </source>
</reference>
<dbReference type="RefSeq" id="WP_180549919.1">
    <property type="nucleotide sequence ID" value="NZ_JACCKX010000001.1"/>
</dbReference>
<evidence type="ECO:0000259" key="2">
    <source>
        <dbReference type="Pfam" id="PF01266"/>
    </source>
</evidence>
<protein>
    <submittedName>
        <fullName evidence="3">FAD-binding oxidoreductase</fullName>
    </submittedName>
</protein>
<dbReference type="InterPro" id="IPR036188">
    <property type="entry name" value="FAD/NAD-bd_sf"/>
</dbReference>
<evidence type="ECO:0000313" key="4">
    <source>
        <dbReference type="Proteomes" id="UP000589716"/>
    </source>
</evidence>
<dbReference type="InterPro" id="IPR006076">
    <property type="entry name" value="FAD-dep_OxRdtase"/>
</dbReference>
<dbReference type="GO" id="GO:0016491">
    <property type="term" value="F:oxidoreductase activity"/>
    <property type="evidence" value="ECO:0007669"/>
    <property type="project" value="UniProtKB-KW"/>
</dbReference>
<organism evidence="3 4">
    <name type="scientific">Ottowia beijingensis</name>
    <dbReference type="NCBI Taxonomy" id="1207057"/>
    <lineage>
        <taxon>Bacteria</taxon>
        <taxon>Pseudomonadati</taxon>
        <taxon>Pseudomonadota</taxon>
        <taxon>Betaproteobacteria</taxon>
        <taxon>Burkholderiales</taxon>
        <taxon>Comamonadaceae</taxon>
        <taxon>Ottowia</taxon>
    </lineage>
</organism>
<dbReference type="Gene3D" id="3.50.50.60">
    <property type="entry name" value="FAD/NAD(P)-binding domain"/>
    <property type="match status" value="1"/>
</dbReference>
<dbReference type="Gene3D" id="3.30.9.10">
    <property type="entry name" value="D-Amino Acid Oxidase, subunit A, domain 2"/>
    <property type="match status" value="1"/>
</dbReference>
<dbReference type="GO" id="GO:0005737">
    <property type="term" value="C:cytoplasm"/>
    <property type="evidence" value="ECO:0007669"/>
    <property type="project" value="TreeGrafter"/>
</dbReference>
<dbReference type="PANTHER" id="PTHR13847:SF287">
    <property type="entry name" value="FAD-DEPENDENT OXIDOREDUCTASE DOMAIN-CONTAINING PROTEIN 1"/>
    <property type="match status" value="1"/>
</dbReference>
<keyword evidence="4" id="KW-1185">Reference proteome</keyword>
<feature type="domain" description="FAD dependent oxidoreductase" evidence="2">
    <location>
        <begin position="5"/>
        <end position="369"/>
    </location>
</feature>
<dbReference type="SUPFAM" id="SSF51905">
    <property type="entry name" value="FAD/NAD(P)-binding domain"/>
    <property type="match status" value="1"/>
</dbReference>
<proteinExistence type="predicted"/>
<dbReference type="Pfam" id="PF01266">
    <property type="entry name" value="DAO"/>
    <property type="match status" value="1"/>
</dbReference>
<comment type="caution">
    <text evidence="3">The sequence shown here is derived from an EMBL/GenBank/DDBJ whole genome shotgun (WGS) entry which is preliminary data.</text>
</comment>
<dbReference type="Proteomes" id="UP000589716">
    <property type="component" value="Unassembled WGS sequence"/>
</dbReference>
<gene>
    <name evidence="3" type="ORF">H0I39_06110</name>
</gene>
<sequence length="400" mass="42570">MSDDHVVIIGGGAVGSSIARYLTRPASQAARPCRVTVLERDFSYARASSALSASSIRQQFSTAINMAISAYGIGVLRDAARELAVPGEPPPQIGLHEGGYLYLATPAGEGVLRDNHARQRASGADVALLSPAELQARFPWLATEGIALGSLGLSGEGWFDGYSLLQAFRAQARAQGARYVPAEAVGFEMASRGSRPSIGRVQLSNGEHVDASVVVNAAGPWARHVAAWAGIALPVVARRRTVFHVSCPVPLPRCPLLIDPSGIWLRPEGAGFITGFAPPPDQDGDDLPLDEPDHAAFEAFVWPTLAARIPAFEALRLHRAWAGYYEMNGFDHNAIVGPHPACDNLIFANGFSGHGLQQSPAVGCGVAEWIAHGGYRTLDLSPLGWARVLENRPLQEQCVI</sequence>
<evidence type="ECO:0000313" key="3">
    <source>
        <dbReference type="EMBL" id="NZA01442.1"/>
    </source>
</evidence>
<dbReference type="AlphaFoldDB" id="A0A853IMD3"/>
<dbReference type="PANTHER" id="PTHR13847">
    <property type="entry name" value="SARCOSINE DEHYDROGENASE-RELATED"/>
    <property type="match status" value="1"/>
</dbReference>
<name>A0A853IMD3_9BURK</name>